<dbReference type="AlphaFoldDB" id="A0AAD2BBH0"/>
<dbReference type="SUPFAM" id="SSF140731">
    <property type="entry name" value="PA2201 C-terminal domain-like"/>
    <property type="match status" value="1"/>
</dbReference>
<reference evidence="4 5" key="1">
    <citation type="submission" date="2023-07" db="EMBL/GenBank/DDBJ databases">
        <authorList>
            <person name="Peeters C."/>
        </authorList>
    </citation>
    <scope>NUCLEOTIDE SEQUENCE [LARGE SCALE GENOMIC DNA]</scope>
    <source>
        <strain evidence="4 5">LMG 18091</strain>
    </source>
</reference>
<name>A0AAD2BBH0_9RALS</name>
<dbReference type="RefSeq" id="WP_316871091.1">
    <property type="nucleotide sequence ID" value="NZ_CATWAF010000005.1"/>
</dbReference>
<accession>A0AAD2BBH0</accession>
<dbReference type="InterPro" id="IPR015024">
    <property type="entry name" value="PoNi_N"/>
</dbReference>
<evidence type="ECO:0000313" key="4">
    <source>
        <dbReference type="EMBL" id="CAJ0703332.1"/>
    </source>
</evidence>
<evidence type="ECO:0000259" key="2">
    <source>
        <dbReference type="Pfam" id="PF08928"/>
    </source>
</evidence>
<proteinExistence type="predicted"/>
<dbReference type="Pfam" id="PF08928">
    <property type="entry name" value="PoNi_N"/>
    <property type="match status" value="1"/>
</dbReference>
<gene>
    <name evidence="4" type="ORF">LMG18091_03904</name>
</gene>
<evidence type="ECO:0008006" key="6">
    <source>
        <dbReference type="Google" id="ProtNLM"/>
    </source>
</evidence>
<feature type="domain" description="PoNi C-terminal" evidence="3">
    <location>
        <begin position="151"/>
        <end position="255"/>
    </location>
</feature>
<evidence type="ECO:0000313" key="5">
    <source>
        <dbReference type="Proteomes" id="UP001189915"/>
    </source>
</evidence>
<feature type="region of interest" description="Disordered" evidence="1">
    <location>
        <begin position="263"/>
        <end position="282"/>
    </location>
</feature>
<dbReference type="InterPro" id="IPR015025">
    <property type="entry name" value="PoNi_C"/>
</dbReference>
<organism evidence="4 5">
    <name type="scientific">Ralstonia wenshanensis</name>
    <dbReference type="NCBI Taxonomy" id="2842456"/>
    <lineage>
        <taxon>Bacteria</taxon>
        <taxon>Pseudomonadati</taxon>
        <taxon>Pseudomonadota</taxon>
        <taxon>Betaproteobacteria</taxon>
        <taxon>Burkholderiales</taxon>
        <taxon>Burkholderiaceae</taxon>
        <taxon>Ralstonia</taxon>
    </lineage>
</organism>
<evidence type="ECO:0000259" key="3">
    <source>
        <dbReference type="Pfam" id="PF08929"/>
    </source>
</evidence>
<sequence>MAFKDVRRQKFLSEKDYLTNYDWFEDSVRRARKILVDEELIPEAKDSFRWRIASDNLSLLILQYTAGKSISELRAHLTKVIEDFDTFVANEISPRKDDPPRNEADTLEITQLEAYVYVFWLLALCKLLRHEALIPKVMSWVDKTYDFNRGRDILFENVVQALTGKHVEAEKVLLHPLPYRPLGRATVYAPEERPALVKEFVETWYKHMKPCYWHGTHTEGTSYFGYWAFEAALVTVLWDIDDSSYRDNLVYPRDLVDWYRSHASSTSDGTPPRTPAGEPCPKEGWWFTPAATDSRQFFKQGEIMPEVKSDYGSTFWQWDKDQAKPDPKL</sequence>
<feature type="domain" description="PoNi N-terminal" evidence="2">
    <location>
        <begin position="49"/>
        <end position="130"/>
    </location>
</feature>
<dbReference type="InterPro" id="IPR028983">
    <property type="entry name" value="PA2201-like_C"/>
</dbReference>
<dbReference type="Gene3D" id="1.10.3920.10">
    <property type="entry name" value="PA2201 C-terminal domain-like"/>
    <property type="match status" value="1"/>
</dbReference>
<dbReference type="Pfam" id="PF08929">
    <property type="entry name" value="PoNi_C"/>
    <property type="match status" value="1"/>
</dbReference>
<keyword evidence="5" id="KW-1185">Reference proteome</keyword>
<evidence type="ECO:0000256" key="1">
    <source>
        <dbReference type="SAM" id="MobiDB-lite"/>
    </source>
</evidence>
<dbReference type="Proteomes" id="UP001189915">
    <property type="component" value="Unassembled WGS sequence"/>
</dbReference>
<comment type="caution">
    <text evidence="4">The sequence shown here is derived from an EMBL/GenBank/DDBJ whole genome shotgun (WGS) entry which is preliminary data.</text>
</comment>
<dbReference type="EMBL" id="CATWAF010000005">
    <property type="protein sequence ID" value="CAJ0703332.1"/>
    <property type="molecule type" value="Genomic_DNA"/>
</dbReference>
<protein>
    <recommendedName>
        <fullName evidence="6">DUF1911 domain-containing protein</fullName>
    </recommendedName>
</protein>